<evidence type="ECO:0000256" key="4">
    <source>
        <dbReference type="SAM" id="MobiDB-lite"/>
    </source>
</evidence>
<keyword evidence="5" id="KW-1133">Transmembrane helix</keyword>
<reference evidence="7" key="1">
    <citation type="submission" date="2022-06" db="EMBL/GenBank/DDBJ databases">
        <authorList>
            <person name="Berger JAMES D."/>
            <person name="Berger JAMES D."/>
        </authorList>
    </citation>
    <scope>NUCLEOTIDE SEQUENCE [LARGE SCALE GENOMIC DNA]</scope>
</reference>
<sequence length="394" mass="43752">VTLSSAQRGEIELWLTSPAGTVSQLLSKRPKDIDVAGFHAWPFMSVHYWGELANGTWKLTVKSGNAVVSIHDWSLILYGTNTPPPSVPISSHRRGVRQLPRNQEPNLSVKTQKTWVNSQKDKSPPSKSVQQLQQKSIQTSKHFSFDSTVNPPSENSNNNNNNLDHSAFSLTENHNSYPYPPFYYLNNQNSYRYWPTWNNEYQGLSPIPAPPPLPPPPLPPAPAISVVPLPSSSSSSSASLSPSLSPSSSHGSHDVYAHYFPPSSIPFSSIDHSSSSSSSKNVLDQSNPSIDFDLPALVVQSNDFTHLKATSNTLNRNEYSEKKEIILSHDHEQYSVNQQESSIQQQQHHNNKIIMNSDKKVSFNCVSCVSINQLFIIISTVMLVCSLSIMYTKV</sequence>
<evidence type="ECO:0000313" key="7">
    <source>
        <dbReference type="Proteomes" id="UP000050795"/>
    </source>
</evidence>
<protein>
    <submittedName>
        <fullName evidence="8">GATA zinc finger domain-containing protein 14-like</fullName>
    </submittedName>
</protein>
<dbReference type="SUPFAM" id="SSF49785">
    <property type="entry name" value="Galactose-binding domain-like"/>
    <property type="match status" value="1"/>
</dbReference>
<dbReference type="GO" id="GO:0016486">
    <property type="term" value="P:peptide hormone processing"/>
    <property type="evidence" value="ECO:0007669"/>
    <property type="project" value="TreeGrafter"/>
</dbReference>
<keyword evidence="2" id="KW-0378">Hydrolase</keyword>
<dbReference type="Proteomes" id="UP000050795">
    <property type="component" value="Unassembled WGS sequence"/>
</dbReference>
<feature type="compositionally biased region" description="Low complexity" evidence="4">
    <location>
        <begin position="150"/>
        <end position="162"/>
    </location>
</feature>
<dbReference type="GO" id="GO:0000139">
    <property type="term" value="C:Golgi membrane"/>
    <property type="evidence" value="ECO:0007669"/>
    <property type="project" value="TreeGrafter"/>
</dbReference>
<feature type="transmembrane region" description="Helical" evidence="5">
    <location>
        <begin position="374"/>
        <end position="392"/>
    </location>
</feature>
<dbReference type="PANTHER" id="PTHR42884">
    <property type="entry name" value="PROPROTEIN CONVERTASE SUBTILISIN/KEXIN-RELATED"/>
    <property type="match status" value="1"/>
</dbReference>
<dbReference type="InterPro" id="IPR008979">
    <property type="entry name" value="Galactose-bd-like_sf"/>
</dbReference>
<proteinExistence type="predicted"/>
<evidence type="ECO:0000256" key="3">
    <source>
        <dbReference type="ARBA" id="ARBA00022825"/>
    </source>
</evidence>
<keyword evidence="5" id="KW-0812">Transmembrane</keyword>
<dbReference type="PANTHER" id="PTHR42884:SF3">
    <property type="entry name" value="FURIN-LIKE PROTEASE 1, ISOFORMS 1_1-X_2"/>
    <property type="match status" value="1"/>
</dbReference>
<keyword evidence="1" id="KW-0645">Protease</keyword>
<accession>A0AA85J8B2</accession>
<keyword evidence="7" id="KW-1185">Reference proteome</keyword>
<evidence type="ECO:0000256" key="5">
    <source>
        <dbReference type="SAM" id="Phobius"/>
    </source>
</evidence>
<dbReference type="PROSITE" id="PS51829">
    <property type="entry name" value="P_HOMO_B"/>
    <property type="match status" value="1"/>
</dbReference>
<evidence type="ECO:0000256" key="1">
    <source>
        <dbReference type="ARBA" id="ARBA00022670"/>
    </source>
</evidence>
<name>A0AA85J8B2_TRIRE</name>
<dbReference type="GO" id="GO:0004252">
    <property type="term" value="F:serine-type endopeptidase activity"/>
    <property type="evidence" value="ECO:0007669"/>
    <property type="project" value="InterPro"/>
</dbReference>
<dbReference type="AlphaFoldDB" id="A0AA85J8B2"/>
<feature type="domain" description="P/Homo B" evidence="6">
    <location>
        <begin position="1"/>
        <end position="83"/>
    </location>
</feature>
<evidence type="ECO:0000259" key="6">
    <source>
        <dbReference type="PROSITE" id="PS51829"/>
    </source>
</evidence>
<dbReference type="GO" id="GO:0005802">
    <property type="term" value="C:trans-Golgi network"/>
    <property type="evidence" value="ECO:0007669"/>
    <property type="project" value="TreeGrafter"/>
</dbReference>
<feature type="compositionally biased region" description="Polar residues" evidence="4">
    <location>
        <begin position="100"/>
        <end position="118"/>
    </location>
</feature>
<dbReference type="Gene3D" id="2.60.120.260">
    <property type="entry name" value="Galactose-binding domain-like"/>
    <property type="match status" value="1"/>
</dbReference>
<reference evidence="8" key="2">
    <citation type="submission" date="2023-11" db="UniProtKB">
        <authorList>
            <consortium name="WormBaseParasite"/>
        </authorList>
    </citation>
    <scope>IDENTIFICATION</scope>
</reference>
<organism evidence="7 8">
    <name type="scientific">Trichobilharzia regenti</name>
    <name type="common">Nasal bird schistosome</name>
    <dbReference type="NCBI Taxonomy" id="157069"/>
    <lineage>
        <taxon>Eukaryota</taxon>
        <taxon>Metazoa</taxon>
        <taxon>Spiralia</taxon>
        <taxon>Lophotrochozoa</taxon>
        <taxon>Platyhelminthes</taxon>
        <taxon>Trematoda</taxon>
        <taxon>Digenea</taxon>
        <taxon>Strigeidida</taxon>
        <taxon>Schistosomatoidea</taxon>
        <taxon>Schistosomatidae</taxon>
        <taxon>Trichobilharzia</taxon>
    </lineage>
</organism>
<evidence type="ECO:0000256" key="2">
    <source>
        <dbReference type="ARBA" id="ARBA00022801"/>
    </source>
</evidence>
<keyword evidence="3" id="KW-0720">Serine protease</keyword>
<evidence type="ECO:0000313" key="8">
    <source>
        <dbReference type="WBParaSite" id="TREG1_137250.1"/>
    </source>
</evidence>
<dbReference type="InterPro" id="IPR002884">
    <property type="entry name" value="P_dom"/>
</dbReference>
<feature type="region of interest" description="Disordered" evidence="4">
    <location>
        <begin position="84"/>
        <end position="167"/>
    </location>
</feature>
<dbReference type="WBParaSite" id="TREG1_137250.1">
    <property type="protein sequence ID" value="TREG1_137250.1"/>
    <property type="gene ID" value="TREG1_137250"/>
</dbReference>
<feature type="compositionally biased region" description="Polar residues" evidence="4">
    <location>
        <begin position="125"/>
        <end position="149"/>
    </location>
</feature>
<keyword evidence="5" id="KW-0472">Membrane</keyword>
<dbReference type="Pfam" id="PF01483">
    <property type="entry name" value="P_proprotein"/>
    <property type="match status" value="1"/>
</dbReference>